<name>A0A6M1T322_9BACT</name>
<keyword evidence="4" id="KW-1185">Reference proteome</keyword>
<evidence type="ECO:0000259" key="1">
    <source>
        <dbReference type="SMART" id="SM00897"/>
    </source>
</evidence>
<dbReference type="InterPro" id="IPR013702">
    <property type="entry name" value="FIST_domain_N"/>
</dbReference>
<feature type="domain" description="FIST C-domain" evidence="2">
    <location>
        <begin position="218"/>
        <end position="357"/>
    </location>
</feature>
<dbReference type="EMBL" id="JAALLS010000004">
    <property type="protein sequence ID" value="NGP87605.1"/>
    <property type="molecule type" value="Genomic_DNA"/>
</dbReference>
<evidence type="ECO:0000313" key="4">
    <source>
        <dbReference type="Proteomes" id="UP000479132"/>
    </source>
</evidence>
<dbReference type="Pfam" id="PF10442">
    <property type="entry name" value="FIST_C"/>
    <property type="match status" value="1"/>
</dbReference>
<dbReference type="Pfam" id="PF08495">
    <property type="entry name" value="FIST"/>
    <property type="match status" value="1"/>
</dbReference>
<dbReference type="PANTHER" id="PTHR40252:SF2">
    <property type="entry name" value="BLR0328 PROTEIN"/>
    <property type="match status" value="1"/>
</dbReference>
<comment type="caution">
    <text evidence="3">The sequence shown here is derived from an EMBL/GenBank/DDBJ whole genome shotgun (WGS) entry which is preliminary data.</text>
</comment>
<accession>A0A6M1T322</accession>
<dbReference type="InterPro" id="IPR019494">
    <property type="entry name" value="FIST_C"/>
</dbReference>
<dbReference type="AlphaFoldDB" id="A0A6M1T322"/>
<evidence type="ECO:0000313" key="3">
    <source>
        <dbReference type="EMBL" id="NGP87605.1"/>
    </source>
</evidence>
<feature type="domain" description="FIST" evidence="1">
    <location>
        <begin position="24"/>
        <end position="217"/>
    </location>
</feature>
<reference evidence="3 4" key="1">
    <citation type="submission" date="2020-02" db="EMBL/GenBank/DDBJ databases">
        <title>Aliifodinibius halophilus 2W32, complete genome.</title>
        <authorList>
            <person name="Li Y."/>
            <person name="Wu S."/>
        </authorList>
    </citation>
    <scope>NUCLEOTIDE SEQUENCE [LARGE SCALE GENOMIC DNA]</scope>
    <source>
        <strain evidence="3 4">2W32</strain>
    </source>
</reference>
<dbReference type="RefSeq" id="WP_165266519.1">
    <property type="nucleotide sequence ID" value="NZ_JAALLS010000004.1"/>
</dbReference>
<dbReference type="Proteomes" id="UP000479132">
    <property type="component" value="Unassembled WGS sequence"/>
</dbReference>
<proteinExistence type="predicted"/>
<protein>
    <recommendedName>
        <fullName evidence="5">Histidine kinase</fullName>
    </recommendedName>
</protein>
<dbReference type="SMART" id="SM00897">
    <property type="entry name" value="FIST"/>
    <property type="match status" value="1"/>
</dbReference>
<evidence type="ECO:0008006" key="5">
    <source>
        <dbReference type="Google" id="ProtNLM"/>
    </source>
</evidence>
<organism evidence="3 4">
    <name type="scientific">Fodinibius halophilus</name>
    <dbReference type="NCBI Taxonomy" id="1736908"/>
    <lineage>
        <taxon>Bacteria</taxon>
        <taxon>Pseudomonadati</taxon>
        <taxon>Balneolota</taxon>
        <taxon>Balneolia</taxon>
        <taxon>Balneolales</taxon>
        <taxon>Balneolaceae</taxon>
        <taxon>Fodinibius</taxon>
    </lineage>
</organism>
<dbReference type="PANTHER" id="PTHR40252">
    <property type="entry name" value="BLR0328 PROTEIN"/>
    <property type="match status" value="1"/>
</dbReference>
<sequence>MEVRQLVWQDGDWNEQDPASTDIEPQLGFTFGNVNHFKDAGVIEELTEQFPDLLLAGCSTAGEIANNEILDDSLVFTLIAFEKTQVEGEYILFSDVENIFEAGKKAARKLDQENLAHVLVLSEGIGVNGSELVRGITDVLPDHVQLTGGLAGDGDNFETTHVFFGEKSTRNKIVVIGLYGDAVNIGHGCFGGWDSFGPDRLITKAENNILYELDDKPALKLYKEYLGDYAQNLPSSGLLFPLSITDEEQDKGLVRTILGVDEENQALIFAGDIPEGSYARLMKANHHRLIDGAHNAAVESVESAGKSNPDLAFILSCVGRRLVLKQRTEEELEAMREVYGTDTIFTGFYSYGEIAPVDDVSVASLHNQTMCITTISEE</sequence>
<gene>
    <name evidence="3" type="ORF">G3569_04505</name>
</gene>
<dbReference type="SMART" id="SM01204">
    <property type="entry name" value="FIST_C"/>
    <property type="match status" value="1"/>
</dbReference>
<evidence type="ECO:0000259" key="2">
    <source>
        <dbReference type="SMART" id="SM01204"/>
    </source>
</evidence>